<evidence type="ECO:0000256" key="1">
    <source>
        <dbReference type="ARBA" id="ARBA00004141"/>
    </source>
</evidence>
<name>A0ABT0G8V2_9ACTN</name>
<comment type="caution">
    <text evidence="7">The sequence shown here is derived from an EMBL/GenBank/DDBJ whole genome shotgun (WGS) entry which is preliminary data.</text>
</comment>
<keyword evidence="8" id="KW-1185">Reference proteome</keyword>
<feature type="transmembrane region" description="Helical" evidence="5">
    <location>
        <begin position="215"/>
        <end position="237"/>
    </location>
</feature>
<evidence type="ECO:0000256" key="4">
    <source>
        <dbReference type="ARBA" id="ARBA00023136"/>
    </source>
</evidence>
<feature type="transmembrane region" description="Helical" evidence="5">
    <location>
        <begin position="59"/>
        <end position="80"/>
    </location>
</feature>
<protein>
    <submittedName>
        <fullName evidence="7">ABC transporter permease</fullName>
    </submittedName>
</protein>
<evidence type="ECO:0000313" key="8">
    <source>
        <dbReference type="Proteomes" id="UP001317259"/>
    </source>
</evidence>
<gene>
    <name evidence="7" type="ORF">MF672_043165</name>
</gene>
<feature type="transmembrane region" description="Helical" evidence="5">
    <location>
        <begin position="136"/>
        <end position="160"/>
    </location>
</feature>
<keyword evidence="4 5" id="KW-0472">Membrane</keyword>
<feature type="transmembrane region" description="Helical" evidence="5">
    <location>
        <begin position="167"/>
        <end position="188"/>
    </location>
</feature>
<accession>A0ABT0G8V2</accession>
<feature type="transmembrane region" description="Helical" evidence="5">
    <location>
        <begin position="101"/>
        <end position="124"/>
    </location>
</feature>
<keyword evidence="2 5" id="KW-0812">Transmembrane</keyword>
<feature type="domain" description="ABC-2 type transporter transmembrane" evidence="6">
    <location>
        <begin position="16"/>
        <end position="212"/>
    </location>
</feature>
<dbReference type="PANTHER" id="PTHR43027:SF2">
    <property type="entry name" value="TRANSPORT PERMEASE PROTEIN"/>
    <property type="match status" value="1"/>
</dbReference>
<evidence type="ECO:0000256" key="3">
    <source>
        <dbReference type="ARBA" id="ARBA00022989"/>
    </source>
</evidence>
<dbReference type="RefSeq" id="WP_242377220.1">
    <property type="nucleotide sequence ID" value="NZ_JAKRKC020000002.1"/>
</dbReference>
<dbReference type="Pfam" id="PF01061">
    <property type="entry name" value="ABC2_membrane"/>
    <property type="match status" value="1"/>
</dbReference>
<sequence length="244" mass="25461">MSLAVMSLAATYRLGTRLFWRDRAMLFASVVTPVALSVGMPLLMRRVRAGDAAAAAEMFTASLAILLSVTAFMNIAVALVNRRDQLVLKRLRATALTDGQILAGQIASTATQTLAVTAVCAAVARLTADVSPPAGVLVFALVSAAGSAVMTLLGAAWTAVIPRAELAAAYAMPVFLICSVAAGAMGPIPLPGWLRPALDLLPTSVVVDAVRTGDAVRALLVLAGWAVAGLVALRLWFRWEPRRS</sequence>
<keyword evidence="3 5" id="KW-1133">Transmembrane helix</keyword>
<dbReference type="Proteomes" id="UP001317259">
    <property type="component" value="Unassembled WGS sequence"/>
</dbReference>
<proteinExistence type="predicted"/>
<dbReference type="EMBL" id="JAKRKC020000002">
    <property type="protein sequence ID" value="MCK2220558.1"/>
    <property type="molecule type" value="Genomic_DNA"/>
</dbReference>
<evidence type="ECO:0000256" key="5">
    <source>
        <dbReference type="SAM" id="Phobius"/>
    </source>
</evidence>
<comment type="subcellular location">
    <subcellularLocation>
        <location evidence="1">Membrane</location>
        <topology evidence="1">Multi-pass membrane protein</topology>
    </subcellularLocation>
</comment>
<dbReference type="InterPro" id="IPR013525">
    <property type="entry name" value="ABC2_TM"/>
</dbReference>
<evidence type="ECO:0000256" key="2">
    <source>
        <dbReference type="ARBA" id="ARBA00022692"/>
    </source>
</evidence>
<evidence type="ECO:0000313" key="7">
    <source>
        <dbReference type="EMBL" id="MCK2220558.1"/>
    </source>
</evidence>
<reference evidence="7 8" key="1">
    <citation type="submission" date="2022-04" db="EMBL/GenBank/DDBJ databases">
        <title>Genome draft of Actinomadura sp. ATCC 31491.</title>
        <authorList>
            <person name="Shi X."/>
            <person name="Du Y."/>
        </authorList>
    </citation>
    <scope>NUCLEOTIDE SEQUENCE [LARGE SCALE GENOMIC DNA]</scope>
    <source>
        <strain evidence="7 8">ATCC 31491</strain>
    </source>
</reference>
<evidence type="ECO:0000259" key="6">
    <source>
        <dbReference type="Pfam" id="PF01061"/>
    </source>
</evidence>
<organism evidence="7 8">
    <name type="scientific">Actinomadura luzonensis</name>
    <dbReference type="NCBI Taxonomy" id="2805427"/>
    <lineage>
        <taxon>Bacteria</taxon>
        <taxon>Bacillati</taxon>
        <taxon>Actinomycetota</taxon>
        <taxon>Actinomycetes</taxon>
        <taxon>Streptosporangiales</taxon>
        <taxon>Thermomonosporaceae</taxon>
        <taxon>Actinomadura</taxon>
    </lineage>
</organism>
<dbReference type="InterPro" id="IPR052902">
    <property type="entry name" value="ABC-2_transporter"/>
</dbReference>
<dbReference type="PANTHER" id="PTHR43027">
    <property type="entry name" value="DOXORUBICIN RESISTANCE ABC TRANSPORTER PERMEASE PROTEIN DRRC-RELATED"/>
    <property type="match status" value="1"/>
</dbReference>